<dbReference type="PANTHER" id="PTHR39472">
    <property type="entry name" value="EXPRESSED PROTEIN"/>
    <property type="match status" value="1"/>
</dbReference>
<protein>
    <submittedName>
        <fullName evidence="3">Uncharacterized protein</fullName>
    </submittedName>
</protein>
<evidence type="ECO:0000313" key="3">
    <source>
        <dbReference type="EMBL" id="KAJ2903544.1"/>
    </source>
</evidence>
<sequence>MNGGGNMAGGMVGVPTPAGHQTELNYIYNMVEELSRQLAENRRVTEEIVAGLGRVRQRARNGDLGNDELLAGAAEELAAQEPNLDHLISLLSEALEKSRYSRDANQVLLTQYASAMSTMLKQFHEYKAKHVADVSQWHRSYREQLAEARLENARLREQIWEMQEHAGKCNALVREFRRKHDESPAAWERRSDSVARRQELRFWKRMAFKDLVSDEEGLDEGIWSDDDDIVDKVEKERQKEMERKVAEEQLQGMEGEDIMGMGMGGDGGGERGEVGGEGAPLGMGRMLQPGIEGQIPEELAGGQPNARSMMFKDFTLLSGSASGSGGANDGGDGGMLREDGSVLGMPPRPTSAGSTGSSGQ</sequence>
<comment type="caution">
    <text evidence="3">The sequence shown here is derived from an EMBL/GenBank/DDBJ whole genome shotgun (WGS) entry which is preliminary data.</text>
</comment>
<dbReference type="PANTHER" id="PTHR39472:SF1">
    <property type="entry name" value="EXPRESSED PROTEIN"/>
    <property type="match status" value="1"/>
</dbReference>
<organism evidence="3 4">
    <name type="scientific">Zalerion maritima</name>
    <dbReference type="NCBI Taxonomy" id="339359"/>
    <lineage>
        <taxon>Eukaryota</taxon>
        <taxon>Fungi</taxon>
        <taxon>Dikarya</taxon>
        <taxon>Ascomycota</taxon>
        <taxon>Pezizomycotina</taxon>
        <taxon>Sordariomycetes</taxon>
        <taxon>Lulworthiomycetidae</taxon>
        <taxon>Lulworthiales</taxon>
        <taxon>Lulworthiaceae</taxon>
        <taxon>Zalerion</taxon>
    </lineage>
</organism>
<dbReference type="EMBL" id="JAKWBI020000078">
    <property type="protein sequence ID" value="KAJ2903544.1"/>
    <property type="molecule type" value="Genomic_DNA"/>
</dbReference>
<keyword evidence="1" id="KW-0175">Coiled coil</keyword>
<proteinExistence type="predicted"/>
<feature type="coiled-coil region" evidence="1">
    <location>
        <begin position="138"/>
        <end position="165"/>
    </location>
</feature>
<name>A0AAD5RTY4_9PEZI</name>
<accession>A0AAD5RTY4</accession>
<evidence type="ECO:0000256" key="1">
    <source>
        <dbReference type="SAM" id="Coils"/>
    </source>
</evidence>
<dbReference type="AlphaFoldDB" id="A0AAD5RTY4"/>
<evidence type="ECO:0000313" key="4">
    <source>
        <dbReference type="Proteomes" id="UP001201980"/>
    </source>
</evidence>
<gene>
    <name evidence="3" type="ORF">MKZ38_009669</name>
</gene>
<evidence type="ECO:0000256" key="2">
    <source>
        <dbReference type="SAM" id="MobiDB-lite"/>
    </source>
</evidence>
<reference evidence="3" key="1">
    <citation type="submission" date="2022-07" db="EMBL/GenBank/DDBJ databases">
        <title>Draft genome sequence of Zalerion maritima ATCC 34329, a (micro)plastics degrading marine fungus.</title>
        <authorList>
            <person name="Paco A."/>
            <person name="Goncalves M.F.M."/>
            <person name="Rocha-Santos T.A.P."/>
            <person name="Alves A."/>
        </authorList>
    </citation>
    <scope>NUCLEOTIDE SEQUENCE</scope>
    <source>
        <strain evidence="3">ATCC 34329</strain>
    </source>
</reference>
<feature type="compositionally biased region" description="Gly residues" evidence="2">
    <location>
        <begin position="322"/>
        <end position="334"/>
    </location>
</feature>
<dbReference type="Proteomes" id="UP001201980">
    <property type="component" value="Unassembled WGS sequence"/>
</dbReference>
<keyword evidence="4" id="KW-1185">Reference proteome</keyword>
<feature type="compositionally biased region" description="Polar residues" evidence="2">
    <location>
        <begin position="351"/>
        <end position="360"/>
    </location>
</feature>
<feature type="region of interest" description="Disordered" evidence="2">
    <location>
        <begin position="317"/>
        <end position="360"/>
    </location>
</feature>